<dbReference type="InterPro" id="IPR001650">
    <property type="entry name" value="Helicase_C-like"/>
</dbReference>
<evidence type="ECO:0000256" key="4">
    <source>
        <dbReference type="SAM" id="MobiDB-lite"/>
    </source>
</evidence>
<dbReference type="GO" id="GO:0006886">
    <property type="term" value="P:intracellular protein transport"/>
    <property type="evidence" value="ECO:0007669"/>
    <property type="project" value="InterPro"/>
</dbReference>
<dbReference type="PROSITE" id="PS51196">
    <property type="entry name" value="SECA_MOTOR_DEAD"/>
    <property type="match status" value="1"/>
</dbReference>
<feature type="domain" description="Helicase C-terminal" evidence="6">
    <location>
        <begin position="1408"/>
        <end position="1568"/>
    </location>
</feature>
<evidence type="ECO:0000256" key="1">
    <source>
        <dbReference type="ARBA" id="ARBA00022490"/>
    </source>
</evidence>
<evidence type="ECO:0000259" key="5">
    <source>
        <dbReference type="PROSITE" id="PS51192"/>
    </source>
</evidence>
<dbReference type="InterPro" id="IPR014018">
    <property type="entry name" value="SecA_motor_DEAD"/>
</dbReference>
<dbReference type="EMBL" id="JAFIRN010000005">
    <property type="protein sequence ID" value="KAG5849650.1"/>
    <property type="molecule type" value="Genomic_DNA"/>
</dbReference>
<accession>A0A9D3MJ28</accession>
<comment type="caution">
    <text evidence="8">The sequence shown here is derived from an EMBL/GenBank/DDBJ whole genome shotgun (WGS) entry which is preliminary data.</text>
</comment>
<evidence type="ECO:0000256" key="3">
    <source>
        <dbReference type="ARBA" id="ARBA00023010"/>
    </source>
</evidence>
<dbReference type="InterPro" id="IPR027417">
    <property type="entry name" value="P-loop_NTPase"/>
</dbReference>
<dbReference type="Pfam" id="PF07517">
    <property type="entry name" value="SecA_DEAD"/>
    <property type="match status" value="2"/>
</dbReference>
<feature type="domain" description="Helicase ATP-binding" evidence="5">
    <location>
        <begin position="933"/>
        <end position="1097"/>
    </location>
</feature>
<dbReference type="Gene3D" id="3.40.50.300">
    <property type="entry name" value="P-loop containing nucleotide triphosphate hydrolases"/>
    <property type="match status" value="4"/>
</dbReference>
<sequence>MGNKLPTEANMGDRLRCDRCNSVLPACRSFSDLYKRTIDNRLVYVFNGGEYYREMGYSQYFCNDCFYKNIWEREEKKRQQEQQQRRETLSQRLQQSQQRAEQQQEQQQLSRKSVEFERKQSVLKQQLDEFSPEEPDEFSDDLLEVLSSQCDIPVTTLSLSHLADGQLGQIMSALDSLLFEKWTNARPPLRTLQHAQVFITQLCTLSLGTSEGVSLQSVSNHVQSLVQNISQSADNIFENFLLTQALYLSLVHFFTDHDNSGTDAVDIAKRWAEGDLSAETCFVLNFLCTLTVSLQKVVGMASVFVLRMEIQCLRVLFYILTHLNGKETHKEVTEMHLSLMQTNGWNPTEVLTLLKLLSEKYTEDASITKILTLLQVYDVSPVWKDNCERSLIEAIDFSGPENFYTAFQETLENQDLDNYEALAGLIEYWNLDESVIKRVLNITNLTSNTLQHSQNDPTDGQVLKRDYKIENIGDDHIQEILTQLCKAVFRTKGWWPSRSQMLSWCAIVLAEKSQPPKMVGFEEDACVTAMIAAMQICMGNKLDIVLSSGALSEQETKEWSDFYKHLGISLNTNRRKPNEPYGDIYEADIVYGGIEDFITDYFQYSLEVMEGRRPQHIRGFIIENGCLSAGHNLTFSKLKENKTLGSVAKVLKSLTDKLSNEGKELRNSFIMDIFNVLHTDLKDNVDMKVMNLSQTLTGKKLPSTDAFVLTFLEALTKAVGKAEKQKNSDSPIVKWCFESLLASAMKFQASSTAKEILQIVSNLVAQGLWPPKETLKLLGSLTVHHQDEKFISIMKILHLMTTYKLSSEWKDDNNQSLLQLLDSSGTQDLITHLQNSFKAETKGLEALFYEIRAMKDLDEEILEKSYTIVKHVQDLIKTGDIKNHANANQARSLSHSMKTEDLQEILAVLCNAVYHRIAGGSWWPRGTQMASWCFLALANNGKLLQMGTGEGKSVVVAMFAALRALRGEKVDVLSSSPVLCQRDAEECTEFFNYFGLTVDTNTNKTKDTDRKQCYQKDIIYGTVETFAADHLRQTFEMKDVRPDRGYKCIIIDEVDLLLLDQGIQVTYLSSSMVSMQHLNIILTMIWGHVCQYSLLSAGYETLIGGPPASFYKAIFDSVDTEGTEIDDPMDILQIAEECGIVPKGFTEKIYKCEKDAILAKLKNVSVEAQINFFSEIEEYIPYGFTVYVLDDNGSLSLRKPSQKKKVIQNLKFLVLRDGLCCPLYDSEDVVVNPIAELICGQLNYTPCENNQKKINIPGFLKGLVEHKAAIWVQNAFLAMRLKKGQEYVVEDDNIYPVDFKSTGTIELNKKWGEGLQQFVEIKHQIKISTMTAVTNYVSNVSFFEKYNGKIYGLTGTLGSRSDMMFLNNQYPSLSACKMPSFSREKLFEVKGILKSSTKEWKSEIKRVLLDEITSNPQRGGRAALVICETINKVRDLYDELKDSIPGEIIEYSRSDSDSLSKIQKKLNPGDVVIATNLAGRGTNIKVTKDVNKNGGLFVILSFLSENERVERQAFGRTAREGNPGSAQIIMSTDHLQECYRTVYSMEEAKNIRDSLAVEKVQDMQKDIDEMKLREDLFSEYCETLKVIYNSTEEDEQKAIVSIMNEFWGIWLQTHSKEIDQLKRHELQKSLRADLAFAKKQTESQNSPSSSIYHYVNFGNIALKDKKWDVSARLFEKATALDESWAAIAFYNHSYCIIKKKSGDYLTQATDDLKKAQDSLKYFSEECLTGLNFIKMSAPKSAKGITNSLEKQYSTKCNMLSYLDKNMSDAISKLEEIKGKGRDALAKKAPVFTLVSDTEEELQMETFNLYDRGLKYIFSVEEEPRFPWEALVVFFLGILQIVAGALLTAFTFGTLAQVGMGLITEGISDCITGIESMITGEFSWQSWAIDKAISIAVSLIGFGIGKLVSKGFKAAKTLMKGFGKQLKAMPKFFASQAKEGFSVTMKTNMKNAVKVTAKKIVEETVAYGIEKAENEIINKILEEIEKAVKKGISDQVKSNMTKDPLHAITDSVILSHIDNKQEFNDLFTDDKIKSQLLEIFTELSTTALAPYSEDLGWQNQLSSSIYNVLDAVKEDTGGKTKAILTAIQVAHMGALAADAITAVVTLADKYFTGLREGLEEFHKEKGLQQKVKASDLSDSEKNMLNDFRQEIIDSIATLLAKALVELFHQKFSSHIVSIAQGKVNDLIASRVSSGLKTEDTEKLIAASQEGTYGKHMPGDVQAKQAKLHAEKVKNSEATGSTADINVLADVTGTKVVILTEGKDGKLTKMHELDPKNEDASQTVTLVYRPKSDEHPDGHYDVVINGKTVSVEKGDLYHAMAQGMNPGASKKDIADSADNLRSREAEALEEEPKLWEVFIQREEWIEELIIGSWFISEGVSALDDKVTIKEKIMNMVKQTSETAVINKEWLSPGKDAIPTGIIINGDSQPPKNTVLVAENFYSGSKLTNAMFEVVTDSSKHAKYQLPVVYAPYERYNKFPTAGSPELKNLLAQTMSRDDVEGTFKLTILSAMPTFMLRNKHFQDEDISLTRLETFKYTFPKHATKFVNTWFKLLEKKTDIIKPDTQQSLQHWINTKRYLDPNDPHRKQVTSSM</sequence>
<name>A0A9D3MJ28_ANGAN</name>
<reference evidence="8" key="1">
    <citation type="submission" date="2021-01" db="EMBL/GenBank/DDBJ databases">
        <title>A chromosome-scale assembly of European eel, Anguilla anguilla.</title>
        <authorList>
            <person name="Henkel C."/>
            <person name="Jong-Raadsen S.A."/>
            <person name="Dufour S."/>
            <person name="Weltzien F.-A."/>
            <person name="Palstra A.P."/>
            <person name="Pelster B."/>
            <person name="Spaink H.P."/>
            <person name="Van Den Thillart G.E."/>
            <person name="Jansen H."/>
            <person name="Zahm M."/>
            <person name="Klopp C."/>
            <person name="Cedric C."/>
            <person name="Louis A."/>
            <person name="Berthelot C."/>
            <person name="Parey E."/>
            <person name="Roest Crollius H."/>
            <person name="Montfort J."/>
            <person name="Robinson-Rechavi M."/>
            <person name="Bucao C."/>
            <person name="Bouchez O."/>
            <person name="Gislard M."/>
            <person name="Lluch J."/>
            <person name="Milhes M."/>
            <person name="Lampietro C."/>
            <person name="Lopez Roques C."/>
            <person name="Donnadieu C."/>
            <person name="Braasch I."/>
            <person name="Desvignes T."/>
            <person name="Postlethwait J."/>
            <person name="Bobe J."/>
            <person name="Guiguen Y."/>
            <person name="Dirks R."/>
        </authorList>
    </citation>
    <scope>NUCLEOTIDE SEQUENCE</scope>
    <source>
        <strain evidence="8">Tag_6206</strain>
        <tissue evidence="8">Liver</tissue>
    </source>
</reference>
<evidence type="ECO:0000259" key="7">
    <source>
        <dbReference type="PROSITE" id="PS51196"/>
    </source>
</evidence>
<dbReference type="PROSITE" id="PS51192">
    <property type="entry name" value="HELICASE_ATP_BIND_1"/>
    <property type="match status" value="1"/>
</dbReference>
<feature type="compositionally biased region" description="Low complexity" evidence="4">
    <location>
        <begin position="90"/>
        <end position="111"/>
    </location>
</feature>
<gene>
    <name evidence="8" type="ORF">ANANG_G00113170</name>
</gene>
<proteinExistence type="predicted"/>
<dbReference type="Proteomes" id="UP001044222">
    <property type="component" value="Unassembled WGS sequence"/>
</dbReference>
<evidence type="ECO:0000259" key="6">
    <source>
        <dbReference type="PROSITE" id="PS51194"/>
    </source>
</evidence>
<dbReference type="SMART" id="SM00957">
    <property type="entry name" value="SecA_DEAD"/>
    <property type="match status" value="1"/>
</dbReference>
<dbReference type="PANTHER" id="PTHR30612">
    <property type="entry name" value="SECA INNER MEMBRANE COMPONENT OF SEC PROTEIN SECRETION SYSTEM"/>
    <property type="match status" value="1"/>
</dbReference>
<evidence type="ECO:0000256" key="2">
    <source>
        <dbReference type="ARBA" id="ARBA00022927"/>
    </source>
</evidence>
<dbReference type="PRINTS" id="PR00906">
    <property type="entry name" value="SECA"/>
</dbReference>
<dbReference type="PANTHER" id="PTHR30612:SF0">
    <property type="entry name" value="CHLOROPLAST PROTEIN-TRANSPORTING ATPASE"/>
    <property type="match status" value="1"/>
</dbReference>
<feature type="region of interest" description="Disordered" evidence="4">
    <location>
        <begin position="82"/>
        <end position="112"/>
    </location>
</feature>
<dbReference type="InterPro" id="IPR011115">
    <property type="entry name" value="SecA_DEAD"/>
</dbReference>
<keyword evidence="2" id="KW-0653">Protein transport</keyword>
<organism evidence="8 9">
    <name type="scientific">Anguilla anguilla</name>
    <name type="common">European freshwater eel</name>
    <name type="synonym">Muraena anguilla</name>
    <dbReference type="NCBI Taxonomy" id="7936"/>
    <lineage>
        <taxon>Eukaryota</taxon>
        <taxon>Metazoa</taxon>
        <taxon>Chordata</taxon>
        <taxon>Craniata</taxon>
        <taxon>Vertebrata</taxon>
        <taxon>Euteleostomi</taxon>
        <taxon>Actinopterygii</taxon>
        <taxon>Neopterygii</taxon>
        <taxon>Teleostei</taxon>
        <taxon>Anguilliformes</taxon>
        <taxon>Anguillidae</taxon>
        <taxon>Anguilla</taxon>
    </lineage>
</organism>
<dbReference type="InterPro" id="IPR036670">
    <property type="entry name" value="SecA_X-link_sf"/>
</dbReference>
<dbReference type="GO" id="GO:0016020">
    <property type="term" value="C:membrane"/>
    <property type="evidence" value="ECO:0007669"/>
    <property type="project" value="InterPro"/>
</dbReference>
<evidence type="ECO:0008006" key="10">
    <source>
        <dbReference type="Google" id="ProtNLM"/>
    </source>
</evidence>
<evidence type="ECO:0000313" key="8">
    <source>
        <dbReference type="EMBL" id="KAG5849650.1"/>
    </source>
</evidence>
<keyword evidence="9" id="KW-1185">Reference proteome</keyword>
<dbReference type="InterPro" id="IPR000185">
    <property type="entry name" value="SecA"/>
</dbReference>
<dbReference type="GO" id="GO:0006605">
    <property type="term" value="P:protein targeting"/>
    <property type="evidence" value="ECO:0007669"/>
    <property type="project" value="InterPro"/>
</dbReference>
<protein>
    <recommendedName>
        <fullName evidence="10">Protein translocase subunit SecA</fullName>
    </recommendedName>
</protein>
<dbReference type="PROSITE" id="PS51194">
    <property type="entry name" value="HELICASE_CTER"/>
    <property type="match status" value="1"/>
</dbReference>
<dbReference type="SUPFAM" id="SSF81767">
    <property type="entry name" value="Pre-protein crosslinking domain of SecA"/>
    <property type="match status" value="1"/>
</dbReference>
<dbReference type="InterPro" id="IPR014001">
    <property type="entry name" value="Helicase_ATP-bd"/>
</dbReference>
<evidence type="ECO:0000313" key="9">
    <source>
        <dbReference type="Proteomes" id="UP001044222"/>
    </source>
</evidence>
<dbReference type="SUPFAM" id="SSF52540">
    <property type="entry name" value="P-loop containing nucleoside triphosphate hydrolases"/>
    <property type="match status" value="2"/>
</dbReference>
<dbReference type="Gene3D" id="3.90.1440.10">
    <property type="entry name" value="SecA, preprotein cross-linking domain"/>
    <property type="match status" value="1"/>
</dbReference>
<dbReference type="GO" id="GO:0017038">
    <property type="term" value="P:protein import"/>
    <property type="evidence" value="ECO:0007669"/>
    <property type="project" value="InterPro"/>
</dbReference>
<keyword evidence="1" id="KW-0963">Cytoplasm</keyword>
<keyword evidence="2" id="KW-0813">Transport</keyword>
<keyword evidence="3" id="KW-0811">Translocation</keyword>
<dbReference type="GO" id="GO:0005524">
    <property type="term" value="F:ATP binding"/>
    <property type="evidence" value="ECO:0007669"/>
    <property type="project" value="InterPro"/>
</dbReference>
<feature type="domain" description="SecA family profile" evidence="7">
    <location>
        <begin position="829"/>
        <end position="1564"/>
    </location>
</feature>